<reference evidence="4" key="2">
    <citation type="submission" date="2015-01" db="EMBL/GenBank/DDBJ databases">
        <title>Evolutionary Origins and Diversification of the Mycorrhizal Mutualists.</title>
        <authorList>
            <consortium name="DOE Joint Genome Institute"/>
            <consortium name="Mycorrhizal Genomics Consortium"/>
            <person name="Kohler A."/>
            <person name="Kuo A."/>
            <person name="Nagy L.G."/>
            <person name="Floudas D."/>
            <person name="Copeland A."/>
            <person name="Barry K.W."/>
            <person name="Cichocki N."/>
            <person name="Veneault-Fourrey C."/>
            <person name="LaButti K."/>
            <person name="Lindquist E.A."/>
            <person name="Lipzen A."/>
            <person name="Lundell T."/>
            <person name="Morin E."/>
            <person name="Murat C."/>
            <person name="Riley R."/>
            <person name="Ohm R."/>
            <person name="Sun H."/>
            <person name="Tunlid A."/>
            <person name="Henrissat B."/>
            <person name="Grigoriev I.V."/>
            <person name="Hibbett D.S."/>
            <person name="Martin F."/>
        </authorList>
    </citation>
    <scope>NUCLEOTIDE SEQUENCE [LARGE SCALE GENOMIC DNA]</scope>
    <source>
        <strain evidence="4">Marx 270</strain>
    </source>
</reference>
<dbReference type="AlphaFoldDB" id="A0A0C3JX64"/>
<dbReference type="HOGENOM" id="CLU_044137_1_2_1"/>
<feature type="domain" description="GST C-terminal" evidence="2">
    <location>
        <begin position="95"/>
        <end position="258"/>
    </location>
</feature>
<dbReference type="InterPro" id="IPR050931">
    <property type="entry name" value="Mito_Protein_Transport_Metaxin"/>
</dbReference>
<sequence>MANPETHIVLCAPPKPKGAPSFSGFCEKLEAFLRYSGISYEHREVYPYQGPKKKVPFAEIRHDGKTTIVADSHFIIRYLIENKLAKDPDDLAELTPEQRAESRAFQAYVEETLYSAIVYERWLVPGNFQVTKRDTFGNLPWLLQYFMGWYFLRKVGNNLWAAGMGRHSWEEVRTLQKEVLDVLEAKLRKHKYFHGDERPSRIDLTVYGFLANILTCEGNPYFTDMILKSTVLSSFVKEMTTALFPEYKDVLKKVGGDT</sequence>
<dbReference type="InterPro" id="IPR026928">
    <property type="entry name" value="FAX/IsoI-like"/>
</dbReference>
<dbReference type="InParanoid" id="A0A0C3JX64"/>
<protein>
    <recommendedName>
        <fullName evidence="2">GST C-terminal domain-containing protein</fullName>
    </recommendedName>
</protein>
<dbReference type="SFLD" id="SFLDG01200">
    <property type="entry name" value="SUF1.1"/>
    <property type="match status" value="1"/>
</dbReference>
<dbReference type="GO" id="GO:0005737">
    <property type="term" value="C:cytoplasm"/>
    <property type="evidence" value="ECO:0007669"/>
    <property type="project" value="TreeGrafter"/>
</dbReference>
<dbReference type="PANTHER" id="PTHR12289">
    <property type="entry name" value="METAXIN RELATED"/>
    <property type="match status" value="1"/>
</dbReference>
<evidence type="ECO:0000259" key="2">
    <source>
        <dbReference type="PROSITE" id="PS50405"/>
    </source>
</evidence>
<dbReference type="InterPro" id="IPR040079">
    <property type="entry name" value="Glutathione_S-Trfase"/>
</dbReference>
<keyword evidence="4" id="KW-1185">Reference proteome</keyword>
<dbReference type="SUPFAM" id="SSF52833">
    <property type="entry name" value="Thioredoxin-like"/>
    <property type="match status" value="1"/>
</dbReference>
<dbReference type="SUPFAM" id="SSF47616">
    <property type="entry name" value="GST C-terminal domain-like"/>
    <property type="match status" value="1"/>
</dbReference>
<dbReference type="SFLD" id="SFLDS00019">
    <property type="entry name" value="Glutathione_Transferase_(cytos"/>
    <property type="match status" value="1"/>
</dbReference>
<dbReference type="OrthoDB" id="5809458at2759"/>
<dbReference type="InterPro" id="IPR012336">
    <property type="entry name" value="Thioredoxin-like_fold"/>
</dbReference>
<dbReference type="PANTHER" id="PTHR12289:SF41">
    <property type="entry name" value="FAILED AXON CONNECTIONS-RELATED"/>
    <property type="match status" value="1"/>
</dbReference>
<dbReference type="Pfam" id="PF17172">
    <property type="entry name" value="GST_N_4"/>
    <property type="match status" value="1"/>
</dbReference>
<accession>A0A0C3JX64</accession>
<evidence type="ECO:0000256" key="1">
    <source>
        <dbReference type="ARBA" id="ARBA00006475"/>
    </source>
</evidence>
<dbReference type="PROSITE" id="PS50405">
    <property type="entry name" value="GST_CTER"/>
    <property type="match status" value="1"/>
</dbReference>
<dbReference type="Gene3D" id="3.40.30.10">
    <property type="entry name" value="Glutaredoxin"/>
    <property type="match status" value="1"/>
</dbReference>
<reference evidence="3 4" key="1">
    <citation type="submission" date="2014-04" db="EMBL/GenBank/DDBJ databases">
        <authorList>
            <consortium name="DOE Joint Genome Institute"/>
            <person name="Kuo A."/>
            <person name="Kohler A."/>
            <person name="Costa M.D."/>
            <person name="Nagy L.G."/>
            <person name="Floudas D."/>
            <person name="Copeland A."/>
            <person name="Barry K.W."/>
            <person name="Cichocki N."/>
            <person name="Veneault-Fourrey C."/>
            <person name="LaButti K."/>
            <person name="Lindquist E.A."/>
            <person name="Lipzen A."/>
            <person name="Lundell T."/>
            <person name="Morin E."/>
            <person name="Murat C."/>
            <person name="Sun H."/>
            <person name="Tunlid A."/>
            <person name="Henrissat B."/>
            <person name="Grigoriev I.V."/>
            <person name="Hibbett D.S."/>
            <person name="Martin F."/>
            <person name="Nordberg H.P."/>
            <person name="Cantor M.N."/>
            <person name="Hua S.X."/>
        </authorList>
    </citation>
    <scope>NUCLEOTIDE SEQUENCE [LARGE SCALE GENOMIC DNA]</scope>
    <source>
        <strain evidence="3 4">Marx 270</strain>
    </source>
</reference>
<dbReference type="Pfam" id="PF17171">
    <property type="entry name" value="GST_C_6"/>
    <property type="match status" value="1"/>
</dbReference>
<evidence type="ECO:0000313" key="3">
    <source>
        <dbReference type="EMBL" id="KIO01992.1"/>
    </source>
</evidence>
<dbReference type="EMBL" id="KN831984">
    <property type="protein sequence ID" value="KIO01992.1"/>
    <property type="molecule type" value="Genomic_DNA"/>
</dbReference>
<dbReference type="InterPro" id="IPR010987">
    <property type="entry name" value="Glutathione-S-Trfase_C-like"/>
</dbReference>
<evidence type="ECO:0000313" key="4">
    <source>
        <dbReference type="Proteomes" id="UP000054217"/>
    </source>
</evidence>
<organism evidence="3 4">
    <name type="scientific">Pisolithus tinctorius Marx 270</name>
    <dbReference type="NCBI Taxonomy" id="870435"/>
    <lineage>
        <taxon>Eukaryota</taxon>
        <taxon>Fungi</taxon>
        <taxon>Dikarya</taxon>
        <taxon>Basidiomycota</taxon>
        <taxon>Agaricomycotina</taxon>
        <taxon>Agaricomycetes</taxon>
        <taxon>Agaricomycetidae</taxon>
        <taxon>Boletales</taxon>
        <taxon>Sclerodermatineae</taxon>
        <taxon>Pisolithaceae</taxon>
        <taxon>Pisolithus</taxon>
    </lineage>
</organism>
<gene>
    <name evidence="3" type="ORF">M404DRAFT_1002747</name>
</gene>
<dbReference type="InterPro" id="IPR036282">
    <property type="entry name" value="Glutathione-S-Trfase_C_sf"/>
</dbReference>
<comment type="similarity">
    <text evidence="1">Belongs to the FAX family.</text>
</comment>
<name>A0A0C3JX64_PISTI</name>
<dbReference type="InterPro" id="IPR033468">
    <property type="entry name" value="Metaxin_GST"/>
</dbReference>
<dbReference type="SFLD" id="SFLDG01180">
    <property type="entry name" value="SUF1"/>
    <property type="match status" value="1"/>
</dbReference>
<proteinExistence type="inferred from homology"/>
<dbReference type="Proteomes" id="UP000054217">
    <property type="component" value="Unassembled WGS sequence"/>
</dbReference>
<dbReference type="InterPro" id="IPR036249">
    <property type="entry name" value="Thioredoxin-like_sf"/>
</dbReference>
<dbReference type="Gene3D" id="1.20.1050.10">
    <property type="match status" value="1"/>
</dbReference>